<dbReference type="Gene3D" id="3.50.30.50">
    <property type="entry name" value="Putative cyclase"/>
    <property type="match status" value="1"/>
</dbReference>
<feature type="region of interest" description="Disordered" evidence="1">
    <location>
        <begin position="65"/>
        <end position="104"/>
    </location>
</feature>
<dbReference type="AlphaFoldDB" id="A0A4R5DCG0"/>
<proteinExistence type="predicted"/>
<dbReference type="InterPro" id="IPR007325">
    <property type="entry name" value="KFase/CYL"/>
</dbReference>
<keyword evidence="3" id="KW-1185">Reference proteome</keyword>
<dbReference type="Pfam" id="PF04199">
    <property type="entry name" value="Cyclase"/>
    <property type="match status" value="1"/>
</dbReference>
<dbReference type="OrthoDB" id="7067800at2"/>
<dbReference type="GO" id="GO:0019441">
    <property type="term" value="P:L-tryptophan catabolic process to kynurenine"/>
    <property type="evidence" value="ECO:0007669"/>
    <property type="project" value="InterPro"/>
</dbReference>
<protein>
    <submittedName>
        <fullName evidence="2">Cyclase family protein</fullName>
    </submittedName>
</protein>
<name>A0A4R5DCG0_9ACTN</name>
<gene>
    <name evidence="2" type="ORF">E1269_09125</name>
</gene>
<dbReference type="EMBL" id="SMKZ01000010">
    <property type="protein sequence ID" value="TDE11422.1"/>
    <property type="molecule type" value="Genomic_DNA"/>
</dbReference>
<feature type="region of interest" description="Disordered" evidence="1">
    <location>
        <begin position="1"/>
        <end position="51"/>
    </location>
</feature>
<evidence type="ECO:0000313" key="3">
    <source>
        <dbReference type="Proteomes" id="UP000294739"/>
    </source>
</evidence>
<dbReference type="Proteomes" id="UP000294739">
    <property type="component" value="Unassembled WGS sequence"/>
</dbReference>
<dbReference type="InParanoid" id="A0A4R5DCG0"/>
<accession>A0A4R5DCG0</accession>
<feature type="compositionally biased region" description="Low complexity" evidence="1">
    <location>
        <begin position="65"/>
        <end position="88"/>
    </location>
</feature>
<organism evidence="2 3">
    <name type="scientific">Jiangella asiatica</name>
    <dbReference type="NCBI Taxonomy" id="2530372"/>
    <lineage>
        <taxon>Bacteria</taxon>
        <taxon>Bacillati</taxon>
        <taxon>Actinomycetota</taxon>
        <taxon>Actinomycetes</taxon>
        <taxon>Jiangellales</taxon>
        <taxon>Jiangellaceae</taxon>
        <taxon>Jiangella</taxon>
    </lineage>
</organism>
<comment type="caution">
    <text evidence="2">The sequence shown here is derived from an EMBL/GenBank/DDBJ whole genome shotgun (WGS) entry which is preliminary data.</text>
</comment>
<reference evidence="2 3" key="1">
    <citation type="submission" date="2019-03" db="EMBL/GenBank/DDBJ databases">
        <title>Draft genome sequences of novel Actinobacteria.</title>
        <authorList>
            <person name="Sahin N."/>
            <person name="Ay H."/>
            <person name="Saygin H."/>
        </authorList>
    </citation>
    <scope>NUCLEOTIDE SEQUENCE [LARGE SCALE GENOMIC DNA]</scope>
    <source>
        <strain evidence="2 3">5K138</strain>
    </source>
</reference>
<evidence type="ECO:0000313" key="2">
    <source>
        <dbReference type="EMBL" id="TDE11422.1"/>
    </source>
</evidence>
<dbReference type="InterPro" id="IPR037175">
    <property type="entry name" value="KFase_sf"/>
</dbReference>
<dbReference type="SUPFAM" id="SSF102198">
    <property type="entry name" value="Putative cyclase"/>
    <property type="match status" value="1"/>
</dbReference>
<evidence type="ECO:0000256" key="1">
    <source>
        <dbReference type="SAM" id="MobiDB-lite"/>
    </source>
</evidence>
<sequence length="369" mass="39463">MSAGTAKACSTRNGRRGGLGTARHSRPTKPGSICGTTSAPAAPVGPDRTSRHRCRCTRRCRRWPRWPTAGPSPPSGSRSRSCRCTSPARRGHRAPSSPWRSDMTATSSVHTLTLPIAPHSPVSSVFPWDSPHLREDIATVERNRAHLFHIRMGSGTGTRMRTSGYGDASGATIDSLPRDRLVNLDTVVLRIPKDREESIGPADVRTAFEASDTAGAWTGCAVLLVTGWGDHSPRELGEDYLLATPHLSAAGAADLAGELRRRGAPLFLTDCADVDRPGGRHARAEWASVVPWQRPPWPSDQAKAYLRHYPAEKARADRAVSLSLTAVVPTVVALAGCGSIQADRVRLTALPLAVTDVAEAPCTVVAEPL</sequence>
<dbReference type="GO" id="GO:0004061">
    <property type="term" value="F:arylformamidase activity"/>
    <property type="evidence" value="ECO:0007669"/>
    <property type="project" value="InterPro"/>
</dbReference>